<gene>
    <name evidence="1" type="ORF">UFOPK4098_01644</name>
</gene>
<evidence type="ECO:0000313" key="1">
    <source>
        <dbReference type="EMBL" id="CAB5031990.1"/>
    </source>
</evidence>
<organism evidence="1">
    <name type="scientific">freshwater metagenome</name>
    <dbReference type="NCBI Taxonomy" id="449393"/>
    <lineage>
        <taxon>unclassified sequences</taxon>
        <taxon>metagenomes</taxon>
        <taxon>ecological metagenomes</taxon>
    </lineage>
</organism>
<sequence length="172" mass="18444">MLPPVTGLRANAPVNTPVFSRVSSSYCSRSFAAAATRYVSTALLCSAVVSASTSGCSGESTKNVAPNNVSGRVVNTSISPAADVKRTRAPSLRPIQLRCINLMGSGQSRRSRSSSKRSEYAVMFIIHWRILRLKTGKLPMSLRPSAVTSSLAKMVPRPGHQFTGASVRYTNR</sequence>
<name>A0A6J7RU93_9ZZZZ</name>
<protein>
    <submittedName>
        <fullName evidence="1">Unannotated protein</fullName>
    </submittedName>
</protein>
<reference evidence="1" key="1">
    <citation type="submission" date="2020-05" db="EMBL/GenBank/DDBJ databases">
        <authorList>
            <person name="Chiriac C."/>
            <person name="Salcher M."/>
            <person name="Ghai R."/>
            <person name="Kavagutti S V."/>
        </authorList>
    </citation>
    <scope>NUCLEOTIDE SEQUENCE</scope>
</reference>
<proteinExistence type="predicted"/>
<dbReference type="EMBL" id="CAFBPN010000170">
    <property type="protein sequence ID" value="CAB5031990.1"/>
    <property type="molecule type" value="Genomic_DNA"/>
</dbReference>
<dbReference type="AlphaFoldDB" id="A0A6J7RU93"/>
<accession>A0A6J7RU93</accession>